<organism evidence="1 2">
    <name type="scientific">Marmota monax</name>
    <name type="common">Woodchuck</name>
    <dbReference type="NCBI Taxonomy" id="9995"/>
    <lineage>
        <taxon>Eukaryota</taxon>
        <taxon>Metazoa</taxon>
        <taxon>Chordata</taxon>
        <taxon>Craniata</taxon>
        <taxon>Vertebrata</taxon>
        <taxon>Euteleostomi</taxon>
        <taxon>Mammalia</taxon>
        <taxon>Eutheria</taxon>
        <taxon>Euarchontoglires</taxon>
        <taxon>Glires</taxon>
        <taxon>Rodentia</taxon>
        <taxon>Sciuromorpha</taxon>
        <taxon>Sciuridae</taxon>
        <taxon>Xerinae</taxon>
        <taxon>Marmotini</taxon>
        <taxon>Marmota</taxon>
    </lineage>
</organism>
<sequence length="137" mass="14217">MGTEYQGPVAHPRGGATYYLSRKESGGKASNQRGLPGLDLGPSLRHHLGAFRVISFCRATGWEALGGPQLHQELAGDPGALLGGEGRALSHLGSWHRGQAVPPGSLGTTPSLGLASSQLGIRDLRAPTKKAPFSGCR</sequence>
<reference evidence="1" key="1">
    <citation type="submission" date="2020-08" db="EMBL/GenBank/DDBJ databases">
        <authorList>
            <person name="Shumante A."/>
            <person name="Zimin A.V."/>
            <person name="Puiu D."/>
            <person name="Salzberg S.L."/>
        </authorList>
    </citation>
    <scope>NUCLEOTIDE SEQUENCE</scope>
    <source>
        <strain evidence="1">WC2-LM</strain>
        <tissue evidence="1">Liver</tissue>
    </source>
</reference>
<dbReference type="AlphaFoldDB" id="A0A834QSJ4"/>
<comment type="caution">
    <text evidence="1">The sequence shown here is derived from an EMBL/GenBank/DDBJ whole genome shotgun (WGS) entry which is preliminary data.</text>
</comment>
<proteinExistence type="predicted"/>
<evidence type="ECO:0000313" key="1">
    <source>
        <dbReference type="EMBL" id="KAF7481358.1"/>
    </source>
</evidence>
<protein>
    <submittedName>
        <fullName evidence="1">Uncharacterized protein</fullName>
    </submittedName>
</protein>
<dbReference type="EMBL" id="WJEC01000724">
    <property type="protein sequence ID" value="KAF7481358.1"/>
    <property type="molecule type" value="Genomic_DNA"/>
</dbReference>
<name>A0A834QSJ4_MARMO</name>
<accession>A0A834QSJ4</accession>
<evidence type="ECO:0000313" key="2">
    <source>
        <dbReference type="Proteomes" id="UP000662637"/>
    </source>
</evidence>
<dbReference type="Proteomes" id="UP000662637">
    <property type="component" value="Unassembled WGS sequence"/>
</dbReference>
<gene>
    <name evidence="1" type="ORF">GHT09_007370</name>
</gene>